<dbReference type="InterPro" id="IPR003231">
    <property type="entry name" value="ACP"/>
</dbReference>
<dbReference type="PROSITE" id="PS50075">
    <property type="entry name" value="CARRIER"/>
    <property type="match status" value="1"/>
</dbReference>
<proteinExistence type="predicted"/>
<gene>
    <name evidence="4" type="ORF">NG895_17420</name>
</gene>
<sequence>MNISSRTPEGLPSRCPLCGAAFRLEFSEPAKDAPCPVCGHLVWFAAQALEVLQRRWWDGIGSSDAPLTASTPLGGPEVDSLDLVELVMVLEEEFDLDVPVEEAEDIRSIGDVIRYLERRLRGGAAG</sequence>
<evidence type="ECO:0000256" key="2">
    <source>
        <dbReference type="ARBA" id="ARBA00022553"/>
    </source>
</evidence>
<dbReference type="SUPFAM" id="SSF47336">
    <property type="entry name" value="ACP-like"/>
    <property type="match status" value="1"/>
</dbReference>
<keyword evidence="5" id="KW-1185">Reference proteome</keyword>
<dbReference type="AlphaFoldDB" id="A0A9X2FB83"/>
<evidence type="ECO:0000313" key="5">
    <source>
        <dbReference type="Proteomes" id="UP001155241"/>
    </source>
</evidence>
<reference evidence="4" key="1">
    <citation type="submission" date="2022-06" db="EMBL/GenBank/DDBJ databases">
        <title>Aeoliella straminimaris, a novel planctomycete from sediments.</title>
        <authorList>
            <person name="Vitorino I.R."/>
            <person name="Lage O.M."/>
        </authorList>
    </citation>
    <scope>NUCLEOTIDE SEQUENCE</scope>
    <source>
        <strain evidence="4">ICT_H6.2</strain>
    </source>
</reference>
<evidence type="ECO:0000259" key="3">
    <source>
        <dbReference type="PROSITE" id="PS50075"/>
    </source>
</evidence>
<dbReference type="GO" id="GO:0009245">
    <property type="term" value="P:lipid A biosynthetic process"/>
    <property type="evidence" value="ECO:0007669"/>
    <property type="project" value="TreeGrafter"/>
</dbReference>
<dbReference type="EMBL" id="JAMXLR010000061">
    <property type="protein sequence ID" value="MCO6045680.1"/>
    <property type="molecule type" value="Genomic_DNA"/>
</dbReference>
<dbReference type="InterPro" id="IPR036736">
    <property type="entry name" value="ACP-like_sf"/>
</dbReference>
<dbReference type="Gene3D" id="1.10.1200.10">
    <property type="entry name" value="ACP-like"/>
    <property type="match status" value="1"/>
</dbReference>
<dbReference type="PANTHER" id="PTHR20863">
    <property type="entry name" value="ACYL CARRIER PROTEIN"/>
    <property type="match status" value="1"/>
</dbReference>
<dbReference type="GO" id="GO:0000036">
    <property type="term" value="F:acyl carrier activity"/>
    <property type="evidence" value="ECO:0007669"/>
    <property type="project" value="TreeGrafter"/>
</dbReference>
<dbReference type="PANTHER" id="PTHR20863:SF76">
    <property type="entry name" value="CARRIER DOMAIN-CONTAINING PROTEIN"/>
    <property type="match status" value="1"/>
</dbReference>
<evidence type="ECO:0000256" key="1">
    <source>
        <dbReference type="ARBA" id="ARBA00022450"/>
    </source>
</evidence>
<dbReference type="Pfam" id="PF00550">
    <property type="entry name" value="PP-binding"/>
    <property type="match status" value="1"/>
</dbReference>
<evidence type="ECO:0000313" key="4">
    <source>
        <dbReference type="EMBL" id="MCO6045680.1"/>
    </source>
</evidence>
<dbReference type="GO" id="GO:0000035">
    <property type="term" value="F:acyl binding"/>
    <property type="evidence" value="ECO:0007669"/>
    <property type="project" value="TreeGrafter"/>
</dbReference>
<dbReference type="GO" id="GO:0016020">
    <property type="term" value="C:membrane"/>
    <property type="evidence" value="ECO:0007669"/>
    <property type="project" value="GOC"/>
</dbReference>
<comment type="caution">
    <text evidence="4">The sequence shown here is derived from an EMBL/GenBank/DDBJ whole genome shotgun (WGS) entry which is preliminary data.</text>
</comment>
<keyword evidence="1" id="KW-0596">Phosphopantetheine</keyword>
<dbReference type="Proteomes" id="UP001155241">
    <property type="component" value="Unassembled WGS sequence"/>
</dbReference>
<dbReference type="GO" id="GO:0005829">
    <property type="term" value="C:cytosol"/>
    <property type="evidence" value="ECO:0007669"/>
    <property type="project" value="TreeGrafter"/>
</dbReference>
<accession>A0A9X2FB83</accession>
<feature type="domain" description="Carrier" evidence="3">
    <location>
        <begin position="44"/>
        <end position="120"/>
    </location>
</feature>
<name>A0A9X2FB83_9BACT</name>
<dbReference type="InterPro" id="IPR009081">
    <property type="entry name" value="PP-bd_ACP"/>
</dbReference>
<organism evidence="4 5">
    <name type="scientific">Aeoliella straminimaris</name>
    <dbReference type="NCBI Taxonomy" id="2954799"/>
    <lineage>
        <taxon>Bacteria</taxon>
        <taxon>Pseudomonadati</taxon>
        <taxon>Planctomycetota</taxon>
        <taxon>Planctomycetia</taxon>
        <taxon>Pirellulales</taxon>
        <taxon>Lacipirellulaceae</taxon>
        <taxon>Aeoliella</taxon>
    </lineage>
</organism>
<dbReference type="RefSeq" id="WP_252853793.1">
    <property type="nucleotide sequence ID" value="NZ_JAMXLR010000061.1"/>
</dbReference>
<keyword evidence="2" id="KW-0597">Phosphoprotein</keyword>
<protein>
    <submittedName>
        <fullName evidence="4">Phosphopantetheine-binding protein</fullName>
    </submittedName>
</protein>